<feature type="transmembrane region" description="Helical" evidence="6">
    <location>
        <begin position="348"/>
        <end position="366"/>
    </location>
</feature>
<organism evidence="8 9">
    <name type="scientific">Arsenophonus nasoniae</name>
    <name type="common">son-killer infecting Nasonia vitripennis</name>
    <dbReference type="NCBI Taxonomy" id="638"/>
    <lineage>
        <taxon>Bacteria</taxon>
        <taxon>Pseudomonadati</taxon>
        <taxon>Pseudomonadota</taxon>
        <taxon>Gammaproteobacteria</taxon>
        <taxon>Enterobacterales</taxon>
        <taxon>Morganellaceae</taxon>
        <taxon>Arsenophonus</taxon>
    </lineage>
</organism>
<dbReference type="GO" id="GO:0030420">
    <property type="term" value="P:establishment of competence for transformation"/>
    <property type="evidence" value="ECO:0007669"/>
    <property type="project" value="InterPro"/>
</dbReference>
<evidence type="ECO:0000256" key="6">
    <source>
        <dbReference type="SAM" id="Phobius"/>
    </source>
</evidence>
<dbReference type="InterPro" id="IPR052159">
    <property type="entry name" value="Competence_DNA_uptake"/>
</dbReference>
<sequence>MKKMLANINRVQININSAAVAVILGLLPLLFLAQLPNKSLQLGLFIIFCLFWFIPLYLTKFVAIFGISFLWGCWQGYYLLEKMKLFSQQQQRYVAIIEDSLVNRHNNIRIKVRLLINNSKESFPMLYAYLQFKPDTLTRNHFFCAGQKLIFSGQLKPVHSLLNQGGFDLQRYAINQRLLGTFKVQSFTILNKHCSLRQQIISMSTNVISKYHHQAVIYALMFGERGLLDSELRQQLQRTGIAHLMAISGLHIGMAYFFGFWLSRLIQFLLPTYFIKPRILMLIEWCFAIGYAWLSGWAIPAMRAIFALSLWLYIRQQNFVCFRWQWALWSITLILVVEPLAILADSFWLSSFAVTALIFWFSFVKLSVQFQYNWLNWLAKLVHLQLGMLILLIPIQLILFKGINIASFWANLWAVPIISFITIPLIMVSYICIFWHSVQNLLFDIIDKSISLVLWPLPHIERYWLDSGHLPILITGVSWLIILCWQFGWFFQYKLLITLLIYWSITTLKQNDLALWRLIMLDVGHGLAIIIEQQGKVLIYDTGMSWKKNSIANSTILPYLRYHRLTPEGVILSHNHIDHTGGIASLFLTYPGLMIRSHFDKENHFPCHRGIYWQWQKLHFEVLWPIADQKESHNNESCVVKISDGYHSVILSGDIEKAAEKELVRLAMANLPANLLQVPHHGSNTSSTMAFIQAIKPQYALTSVARYSRWRLPSDKVRQRYKNMGANWLSTAESGQIIAQFYSDKIEIMRYRQELYPRWYHQQFGI</sequence>
<feature type="transmembrane region" description="Helical" evidence="6">
    <location>
        <begin position="378"/>
        <end position="400"/>
    </location>
</feature>
<name>A0AA95K1Q7_9GAMM</name>
<evidence type="ECO:0000313" key="8">
    <source>
        <dbReference type="EMBL" id="WGL96151.1"/>
    </source>
</evidence>
<dbReference type="Gene3D" id="3.60.15.10">
    <property type="entry name" value="Ribonuclease Z/Hydroxyacylglutathione hydrolase-like"/>
    <property type="match status" value="1"/>
</dbReference>
<keyword evidence="3 6" id="KW-0812">Transmembrane</keyword>
<dbReference type="SMART" id="SM00849">
    <property type="entry name" value="Lactamase_B"/>
    <property type="match status" value="1"/>
</dbReference>
<evidence type="ECO:0000256" key="1">
    <source>
        <dbReference type="ARBA" id="ARBA00004651"/>
    </source>
</evidence>
<evidence type="ECO:0000259" key="7">
    <source>
        <dbReference type="SMART" id="SM00849"/>
    </source>
</evidence>
<dbReference type="Proteomes" id="UP001177597">
    <property type="component" value="Chromosome"/>
</dbReference>
<dbReference type="InterPro" id="IPR001279">
    <property type="entry name" value="Metallo-B-lactamas"/>
</dbReference>
<keyword evidence="4 6" id="KW-1133">Transmembrane helix</keyword>
<feature type="transmembrane region" description="Helical" evidence="6">
    <location>
        <begin position="470"/>
        <end position="491"/>
    </location>
</feature>
<evidence type="ECO:0000256" key="3">
    <source>
        <dbReference type="ARBA" id="ARBA00022692"/>
    </source>
</evidence>
<dbReference type="CDD" id="cd07731">
    <property type="entry name" value="ComA-like_MBL-fold"/>
    <property type="match status" value="1"/>
</dbReference>
<dbReference type="InterPro" id="IPR036866">
    <property type="entry name" value="RibonucZ/Hydroxyglut_hydro"/>
</dbReference>
<comment type="subcellular location">
    <subcellularLocation>
        <location evidence="1">Cell membrane</location>
        <topology evidence="1">Multi-pass membrane protein</topology>
    </subcellularLocation>
</comment>
<evidence type="ECO:0000256" key="4">
    <source>
        <dbReference type="ARBA" id="ARBA00022989"/>
    </source>
</evidence>
<feature type="transmembrane region" description="Helical" evidence="6">
    <location>
        <begin position="282"/>
        <end position="314"/>
    </location>
</feature>
<feature type="transmembrane region" description="Helical" evidence="6">
    <location>
        <begin position="326"/>
        <end position="342"/>
    </location>
</feature>
<dbReference type="InterPro" id="IPR025405">
    <property type="entry name" value="DUF4131"/>
</dbReference>
<proteinExistence type="predicted"/>
<dbReference type="PANTHER" id="PTHR30619">
    <property type="entry name" value="DNA INTERNALIZATION/COMPETENCE PROTEIN COMEC/REC2"/>
    <property type="match status" value="1"/>
</dbReference>
<dbReference type="EMBL" id="CP123498">
    <property type="protein sequence ID" value="WGL96151.1"/>
    <property type="molecule type" value="Genomic_DNA"/>
</dbReference>
<keyword evidence="2" id="KW-1003">Cell membrane</keyword>
<dbReference type="Pfam" id="PF13567">
    <property type="entry name" value="DUF4131"/>
    <property type="match status" value="1"/>
</dbReference>
<keyword evidence="5 6" id="KW-0472">Membrane</keyword>
<dbReference type="GO" id="GO:0005886">
    <property type="term" value="C:plasma membrane"/>
    <property type="evidence" value="ECO:0007669"/>
    <property type="project" value="UniProtKB-SubCell"/>
</dbReference>
<accession>A0AA95K1Q7</accession>
<feature type="transmembrane region" description="Helical" evidence="6">
    <location>
        <begin position="12"/>
        <end position="32"/>
    </location>
</feature>
<feature type="domain" description="Metallo-beta-lactamase" evidence="7">
    <location>
        <begin position="525"/>
        <end position="706"/>
    </location>
</feature>
<dbReference type="NCBIfam" id="TIGR00360">
    <property type="entry name" value="ComEC_N-term"/>
    <property type="match status" value="1"/>
</dbReference>
<dbReference type="InterPro" id="IPR004477">
    <property type="entry name" value="ComEC_N"/>
</dbReference>
<reference evidence="8" key="1">
    <citation type="submission" date="2023-04" db="EMBL/GenBank/DDBJ databases">
        <title>Genome dynamics across the evolutionary transition to endosymbiosis.</title>
        <authorList>
            <person name="Siozios S."/>
            <person name="Nadal-Jimenez P."/>
            <person name="Azagi T."/>
            <person name="Sprong H."/>
            <person name="Frost C.L."/>
            <person name="Parratt S.R."/>
            <person name="Taylor G."/>
            <person name="Brettell L."/>
            <person name="Lew K.C."/>
            <person name="Croft L."/>
            <person name="King K.C."/>
            <person name="Brockhurst M.A."/>
            <person name="Hypsa V."/>
            <person name="Novakova E."/>
            <person name="Darby A.C."/>
            <person name="Hurst G.D.D."/>
        </authorList>
    </citation>
    <scope>NUCLEOTIDE SEQUENCE</scope>
    <source>
        <strain evidence="8">AIh</strain>
    </source>
</reference>
<evidence type="ECO:0000256" key="2">
    <source>
        <dbReference type="ARBA" id="ARBA00022475"/>
    </source>
</evidence>
<gene>
    <name evidence="8" type="ORF">QE207_06120</name>
</gene>
<feature type="transmembrane region" description="Helical" evidence="6">
    <location>
        <begin position="241"/>
        <end position="262"/>
    </location>
</feature>
<evidence type="ECO:0000313" key="9">
    <source>
        <dbReference type="Proteomes" id="UP001177597"/>
    </source>
</evidence>
<dbReference type="NCBIfam" id="TIGR00361">
    <property type="entry name" value="ComEC_Rec2"/>
    <property type="match status" value="1"/>
</dbReference>
<dbReference type="RefSeq" id="WP_280629730.1">
    <property type="nucleotide sequence ID" value="NZ_CP123498.1"/>
</dbReference>
<dbReference type="InterPro" id="IPR004797">
    <property type="entry name" value="Competence_ComEC/Rec2"/>
</dbReference>
<dbReference type="PANTHER" id="PTHR30619:SF1">
    <property type="entry name" value="RECOMBINATION PROTEIN 2"/>
    <property type="match status" value="1"/>
</dbReference>
<dbReference type="SUPFAM" id="SSF56281">
    <property type="entry name" value="Metallo-hydrolase/oxidoreductase"/>
    <property type="match status" value="1"/>
</dbReference>
<dbReference type="Pfam" id="PF00753">
    <property type="entry name" value="Lactamase_B"/>
    <property type="match status" value="1"/>
</dbReference>
<feature type="transmembrane region" description="Helical" evidence="6">
    <location>
        <begin position="412"/>
        <end position="434"/>
    </location>
</feature>
<evidence type="ECO:0000256" key="5">
    <source>
        <dbReference type="ARBA" id="ARBA00023136"/>
    </source>
</evidence>
<dbReference type="Pfam" id="PF03772">
    <property type="entry name" value="Competence"/>
    <property type="match status" value="1"/>
</dbReference>
<protein>
    <submittedName>
        <fullName evidence="8">DNA internalization-related competence protein ComEC/Rec2</fullName>
    </submittedName>
</protein>
<dbReference type="InterPro" id="IPR035681">
    <property type="entry name" value="ComA-like_MBL"/>
</dbReference>
<dbReference type="AlphaFoldDB" id="A0AA95K1Q7"/>
<feature type="transmembrane region" description="Helical" evidence="6">
    <location>
        <begin position="61"/>
        <end position="80"/>
    </location>
</feature>